<keyword evidence="1" id="KW-0812">Transmembrane</keyword>
<dbReference type="OrthoDB" id="9767863at2"/>
<keyword evidence="1" id="KW-0472">Membrane</keyword>
<accession>A0A398C9P3</accession>
<evidence type="ECO:0000256" key="1">
    <source>
        <dbReference type="SAM" id="Phobius"/>
    </source>
</evidence>
<evidence type="ECO:0000313" key="3">
    <source>
        <dbReference type="EMBL" id="RID97807.1"/>
    </source>
</evidence>
<name>A0A398C9P3_9BURK</name>
<evidence type="ECO:0000313" key="4">
    <source>
        <dbReference type="Proteomes" id="UP000266302"/>
    </source>
</evidence>
<organism evidence="3 4">
    <name type="scientific">Simplicispira hankyongi</name>
    <dbReference type="NCBI Taxonomy" id="2315688"/>
    <lineage>
        <taxon>Bacteria</taxon>
        <taxon>Pseudomonadati</taxon>
        <taxon>Pseudomonadota</taxon>
        <taxon>Betaproteobacteria</taxon>
        <taxon>Burkholderiales</taxon>
        <taxon>Comamonadaceae</taxon>
        <taxon>Simplicispira</taxon>
    </lineage>
</organism>
<feature type="domain" description="Acyltransferase 3" evidence="2">
    <location>
        <begin position="7"/>
        <end position="319"/>
    </location>
</feature>
<dbReference type="AlphaFoldDB" id="A0A398C9P3"/>
<gene>
    <name evidence="3" type="ORF">D3F03_12885</name>
</gene>
<keyword evidence="3" id="KW-0012">Acyltransferase</keyword>
<dbReference type="InterPro" id="IPR050879">
    <property type="entry name" value="Acyltransferase_3"/>
</dbReference>
<feature type="transmembrane region" description="Helical" evidence="1">
    <location>
        <begin position="43"/>
        <end position="63"/>
    </location>
</feature>
<comment type="caution">
    <text evidence="3">The sequence shown here is derived from an EMBL/GenBank/DDBJ whole genome shotgun (WGS) entry which is preliminary data.</text>
</comment>
<reference evidence="3 4" key="1">
    <citation type="submission" date="2018-09" db="EMBL/GenBank/DDBJ databases">
        <title>Draft genome of Simplicispira sp. NY-02.</title>
        <authorList>
            <person name="Im W.T."/>
        </authorList>
    </citation>
    <scope>NUCLEOTIDE SEQUENCE [LARGE SCALE GENOMIC DNA]</scope>
    <source>
        <strain evidence="3 4">NY-02</strain>
    </source>
</reference>
<proteinExistence type="predicted"/>
<feature type="transmembrane region" description="Helical" evidence="1">
    <location>
        <begin position="12"/>
        <end position="37"/>
    </location>
</feature>
<feature type="transmembrane region" description="Helical" evidence="1">
    <location>
        <begin position="192"/>
        <end position="214"/>
    </location>
</feature>
<dbReference type="Proteomes" id="UP000266302">
    <property type="component" value="Unassembled WGS sequence"/>
</dbReference>
<dbReference type="GO" id="GO:0016747">
    <property type="term" value="F:acyltransferase activity, transferring groups other than amino-acyl groups"/>
    <property type="evidence" value="ECO:0007669"/>
    <property type="project" value="InterPro"/>
</dbReference>
<protein>
    <submittedName>
        <fullName evidence="3">Acyltransferase</fullName>
    </submittedName>
</protein>
<feature type="transmembrane region" description="Helical" evidence="1">
    <location>
        <begin position="250"/>
        <end position="269"/>
    </location>
</feature>
<feature type="transmembrane region" description="Helical" evidence="1">
    <location>
        <begin position="169"/>
        <end position="186"/>
    </location>
</feature>
<feature type="transmembrane region" description="Helical" evidence="1">
    <location>
        <begin position="143"/>
        <end position="162"/>
    </location>
</feature>
<keyword evidence="4" id="KW-1185">Reference proteome</keyword>
<keyword evidence="1" id="KW-1133">Transmembrane helix</keyword>
<sequence length="346" mass="37194">MHAPRLNNFDAVRLMAALLVIWGHQFALMGMPVPLILGNEPGALGVIIFFALSGYLVSISWEADAHAGRFALRRVLRIWPGLLAVVLLSVLVLGPLFTTLPLRDYLRTGGTWDYLSNLWLDTRYPLPGVFEHNPLPASVNGPLWTIQLEVGCYIALALAGSLGLLRWRFSAPLALLALAAALQWRYGSGRPVSTWSFGLQYGMMFAVGASLASFRSAMLRWHGRSMALVLLAALALHAWGPQPVAGQAPLLALAAGAVILGSAATPGLTGAARHGDFSYGLYIYGFPMQQTVIALGGGALGFPVALALSLMLAFAWAVFSWRLVERPALSFKPRKARPAAEAVLPF</sequence>
<keyword evidence="3" id="KW-0808">Transferase</keyword>
<dbReference type="PANTHER" id="PTHR23028">
    <property type="entry name" value="ACETYLTRANSFERASE"/>
    <property type="match status" value="1"/>
</dbReference>
<feature type="transmembrane region" description="Helical" evidence="1">
    <location>
        <begin position="75"/>
        <end position="97"/>
    </location>
</feature>
<dbReference type="Pfam" id="PF01757">
    <property type="entry name" value="Acyl_transf_3"/>
    <property type="match status" value="1"/>
</dbReference>
<dbReference type="EMBL" id="QXJC01000005">
    <property type="protein sequence ID" value="RID97807.1"/>
    <property type="molecule type" value="Genomic_DNA"/>
</dbReference>
<feature type="transmembrane region" description="Helical" evidence="1">
    <location>
        <begin position="226"/>
        <end position="244"/>
    </location>
</feature>
<evidence type="ECO:0000259" key="2">
    <source>
        <dbReference type="Pfam" id="PF01757"/>
    </source>
</evidence>
<dbReference type="InterPro" id="IPR002656">
    <property type="entry name" value="Acyl_transf_3_dom"/>
</dbReference>